<gene>
    <name evidence="1" type="ORF">HG15A2_08830</name>
</gene>
<accession>A0A517MRV9</accession>
<keyword evidence="2" id="KW-1185">Reference proteome</keyword>
<evidence type="ECO:0000313" key="2">
    <source>
        <dbReference type="Proteomes" id="UP000319852"/>
    </source>
</evidence>
<dbReference type="AlphaFoldDB" id="A0A517MRV9"/>
<dbReference type="Proteomes" id="UP000319852">
    <property type="component" value="Chromosome"/>
</dbReference>
<organism evidence="1 2">
    <name type="scientific">Adhaeretor mobilis</name>
    <dbReference type="NCBI Taxonomy" id="1930276"/>
    <lineage>
        <taxon>Bacteria</taxon>
        <taxon>Pseudomonadati</taxon>
        <taxon>Planctomycetota</taxon>
        <taxon>Planctomycetia</taxon>
        <taxon>Pirellulales</taxon>
        <taxon>Lacipirellulaceae</taxon>
        <taxon>Adhaeretor</taxon>
    </lineage>
</organism>
<reference evidence="1 2" key="1">
    <citation type="submission" date="2019-02" db="EMBL/GenBank/DDBJ databases">
        <title>Deep-cultivation of Planctomycetes and their phenomic and genomic characterization uncovers novel biology.</title>
        <authorList>
            <person name="Wiegand S."/>
            <person name="Jogler M."/>
            <person name="Boedeker C."/>
            <person name="Pinto D."/>
            <person name="Vollmers J."/>
            <person name="Rivas-Marin E."/>
            <person name="Kohn T."/>
            <person name="Peeters S.H."/>
            <person name="Heuer A."/>
            <person name="Rast P."/>
            <person name="Oberbeckmann S."/>
            <person name="Bunk B."/>
            <person name="Jeske O."/>
            <person name="Meyerdierks A."/>
            <person name="Storesund J.E."/>
            <person name="Kallscheuer N."/>
            <person name="Luecker S."/>
            <person name="Lage O.M."/>
            <person name="Pohl T."/>
            <person name="Merkel B.J."/>
            <person name="Hornburger P."/>
            <person name="Mueller R.-W."/>
            <person name="Bruemmer F."/>
            <person name="Labrenz M."/>
            <person name="Spormann A.M."/>
            <person name="Op den Camp H."/>
            <person name="Overmann J."/>
            <person name="Amann R."/>
            <person name="Jetten M.S.M."/>
            <person name="Mascher T."/>
            <person name="Medema M.H."/>
            <person name="Devos D.P."/>
            <person name="Kaster A.-K."/>
            <person name="Ovreas L."/>
            <person name="Rohde M."/>
            <person name="Galperin M.Y."/>
            <person name="Jogler C."/>
        </authorList>
    </citation>
    <scope>NUCLEOTIDE SEQUENCE [LARGE SCALE GENOMIC DNA]</scope>
    <source>
        <strain evidence="1 2">HG15A2</strain>
    </source>
</reference>
<name>A0A517MRV9_9BACT</name>
<dbReference type="EMBL" id="CP036263">
    <property type="protein sequence ID" value="QDS97619.1"/>
    <property type="molecule type" value="Genomic_DNA"/>
</dbReference>
<evidence type="ECO:0000313" key="1">
    <source>
        <dbReference type="EMBL" id="QDS97619.1"/>
    </source>
</evidence>
<protein>
    <submittedName>
        <fullName evidence="1">Uncharacterized protein</fullName>
    </submittedName>
</protein>
<proteinExistence type="predicted"/>
<dbReference type="KEGG" id="amob:HG15A2_08830"/>
<sequence>MLTKISDLRIDDRALGFALPEPTGDSVSSPEPTGVSRRIALSNALPDGLRLSARERSLTDSNRSPLYHLQATLARVAQAGYISQAVVQ</sequence>